<feature type="compositionally biased region" description="Polar residues" evidence="1">
    <location>
        <begin position="134"/>
        <end position="144"/>
    </location>
</feature>
<dbReference type="OrthoDB" id="2286114at2759"/>
<keyword evidence="3" id="KW-1185">Reference proteome</keyword>
<organism evidence="2 3">
    <name type="scientific">Absidia repens</name>
    <dbReference type="NCBI Taxonomy" id="90262"/>
    <lineage>
        <taxon>Eukaryota</taxon>
        <taxon>Fungi</taxon>
        <taxon>Fungi incertae sedis</taxon>
        <taxon>Mucoromycota</taxon>
        <taxon>Mucoromycotina</taxon>
        <taxon>Mucoromycetes</taxon>
        <taxon>Mucorales</taxon>
        <taxon>Cunninghamellaceae</taxon>
        <taxon>Absidia</taxon>
    </lineage>
</organism>
<feature type="compositionally biased region" description="Polar residues" evidence="1">
    <location>
        <begin position="115"/>
        <end position="127"/>
    </location>
</feature>
<dbReference type="EMBL" id="MCGE01000013">
    <property type="protein sequence ID" value="ORZ15199.1"/>
    <property type="molecule type" value="Genomic_DNA"/>
</dbReference>
<evidence type="ECO:0000313" key="2">
    <source>
        <dbReference type="EMBL" id="ORZ15199.1"/>
    </source>
</evidence>
<evidence type="ECO:0000313" key="3">
    <source>
        <dbReference type="Proteomes" id="UP000193560"/>
    </source>
</evidence>
<dbReference type="AlphaFoldDB" id="A0A1X2IEW2"/>
<comment type="caution">
    <text evidence="2">The sequence shown here is derived from an EMBL/GenBank/DDBJ whole genome shotgun (WGS) entry which is preliminary data.</text>
</comment>
<name>A0A1X2IEW2_9FUNG</name>
<feature type="region of interest" description="Disordered" evidence="1">
    <location>
        <begin position="115"/>
        <end position="150"/>
    </location>
</feature>
<evidence type="ECO:0000256" key="1">
    <source>
        <dbReference type="SAM" id="MobiDB-lite"/>
    </source>
</evidence>
<protein>
    <submittedName>
        <fullName evidence="2">Uncharacterized protein</fullName>
    </submittedName>
</protein>
<reference evidence="2 3" key="1">
    <citation type="submission" date="2016-07" db="EMBL/GenBank/DDBJ databases">
        <title>Pervasive Adenine N6-methylation of Active Genes in Fungi.</title>
        <authorList>
            <consortium name="DOE Joint Genome Institute"/>
            <person name="Mondo S.J."/>
            <person name="Dannebaum R.O."/>
            <person name="Kuo R.C."/>
            <person name="Labutti K."/>
            <person name="Haridas S."/>
            <person name="Kuo A."/>
            <person name="Salamov A."/>
            <person name="Ahrendt S.R."/>
            <person name="Lipzen A."/>
            <person name="Sullivan W."/>
            <person name="Andreopoulos W.B."/>
            <person name="Clum A."/>
            <person name="Lindquist E."/>
            <person name="Daum C."/>
            <person name="Ramamoorthy G.K."/>
            <person name="Gryganskyi A."/>
            <person name="Culley D."/>
            <person name="Magnuson J.K."/>
            <person name="James T.Y."/>
            <person name="O'Malley M.A."/>
            <person name="Stajich J.E."/>
            <person name="Spatafora J.W."/>
            <person name="Visel A."/>
            <person name="Grigoriev I.V."/>
        </authorList>
    </citation>
    <scope>NUCLEOTIDE SEQUENCE [LARGE SCALE GENOMIC DNA]</scope>
    <source>
        <strain evidence="2 3">NRRL 1336</strain>
    </source>
</reference>
<proteinExistence type="predicted"/>
<sequence>MNKQNAHHPPPSSSWKSLLSQGYMYASSFVSSSLGLNKRSVDQARLTDELVDEHQFKKQKRDQPTAIYSRLVPDVGGSHQHQHHLNSNSGRNISFKAIERRSPSFRPTIETTTANPMTMADSSSSTIIADPHESSSSTPYTSVNKPPMDNPHHSFHLERVTESLKTKMAYLDSKDSVSIPRSIKTIPPRQQGSTVPTCKLVIEIKKEPFALTRIKQESSLLAVTPRTVADEILMRSTSPPRKTSSVHQGLLKYRKVLPDHPPQSGFALKHVDGQHRNTMDVIIQQIPQVKLRRTDTIRGPDGQLKPNPFWKEIYNNGKRRSRPLR</sequence>
<gene>
    <name evidence="2" type="ORF">BCR42DRAFT_416611</name>
</gene>
<dbReference type="Proteomes" id="UP000193560">
    <property type="component" value="Unassembled WGS sequence"/>
</dbReference>
<accession>A0A1X2IEW2</accession>